<dbReference type="InterPro" id="IPR001810">
    <property type="entry name" value="F-box_dom"/>
</dbReference>
<name>A0A7N2KT94_QUELO</name>
<dbReference type="AlphaFoldDB" id="A0A7N2KT94"/>
<dbReference type="SMART" id="SM00256">
    <property type="entry name" value="FBOX"/>
    <property type="match status" value="1"/>
</dbReference>
<dbReference type="Gramene" id="QL02p015444:mrna">
    <property type="protein sequence ID" value="QL02p015444:mrna"/>
    <property type="gene ID" value="QL02p015444"/>
</dbReference>
<dbReference type="Proteomes" id="UP000594261">
    <property type="component" value="Chromosome 2"/>
</dbReference>
<accession>A0A7N2KT94</accession>
<dbReference type="FunCoup" id="A0A7N2KT94">
    <property type="interactions" value="59"/>
</dbReference>
<dbReference type="EnsemblPlants" id="QL02p015444:mrna">
    <property type="protein sequence ID" value="QL02p015444:mrna"/>
    <property type="gene ID" value="QL02p015444"/>
</dbReference>
<organism evidence="2 3">
    <name type="scientific">Quercus lobata</name>
    <name type="common">Valley oak</name>
    <dbReference type="NCBI Taxonomy" id="97700"/>
    <lineage>
        <taxon>Eukaryota</taxon>
        <taxon>Viridiplantae</taxon>
        <taxon>Streptophyta</taxon>
        <taxon>Embryophyta</taxon>
        <taxon>Tracheophyta</taxon>
        <taxon>Spermatophyta</taxon>
        <taxon>Magnoliopsida</taxon>
        <taxon>eudicotyledons</taxon>
        <taxon>Gunneridae</taxon>
        <taxon>Pentapetalae</taxon>
        <taxon>rosids</taxon>
        <taxon>fabids</taxon>
        <taxon>Fagales</taxon>
        <taxon>Fagaceae</taxon>
        <taxon>Quercus</taxon>
    </lineage>
</organism>
<dbReference type="InterPro" id="IPR036047">
    <property type="entry name" value="F-box-like_dom_sf"/>
</dbReference>
<feature type="domain" description="F-box" evidence="1">
    <location>
        <begin position="4"/>
        <end position="44"/>
    </location>
</feature>
<dbReference type="InParanoid" id="A0A7N2KT94"/>
<dbReference type="SUPFAM" id="SSF81383">
    <property type="entry name" value="F-box domain"/>
    <property type="match status" value="1"/>
</dbReference>
<reference evidence="2" key="2">
    <citation type="submission" date="2021-01" db="UniProtKB">
        <authorList>
            <consortium name="EnsemblPlants"/>
        </authorList>
    </citation>
    <scope>IDENTIFICATION</scope>
</reference>
<dbReference type="InterPro" id="IPR050796">
    <property type="entry name" value="SCF_F-box_component"/>
</dbReference>
<evidence type="ECO:0000313" key="3">
    <source>
        <dbReference type="Proteomes" id="UP000594261"/>
    </source>
</evidence>
<evidence type="ECO:0000313" key="2">
    <source>
        <dbReference type="EnsemblPlants" id="QL02p015444:mrna"/>
    </source>
</evidence>
<evidence type="ECO:0000259" key="1">
    <source>
        <dbReference type="SMART" id="SM00256"/>
    </source>
</evidence>
<dbReference type="Pfam" id="PF00646">
    <property type="entry name" value="F-box"/>
    <property type="match status" value="1"/>
</dbReference>
<sequence>MEDLCDNLLDDILFRLPLKSVVTCKSISKRFNTFISDPGFEAKLFLRYSCIFHSSHDWTEFYFKVPLYPPNSDKETESSVTLPRCFKLLAYCSGLLLLRLSKKKKCNDILAFHVKKREARIIELPRNLPLPFLNWTSWFGVVNGLLTIISTSREEISVWILSDYKNVEWVLKTRITNILNSEWSIRIPSFYDGKRLIMLQRKLGEDGEVGMYDIATDKWRKIGMSCRALDRNRAFVPFVPSLAEIKTRMWPDVPTPVVQSIDNLSLLVSFKGSDSA</sequence>
<reference evidence="3" key="1">
    <citation type="journal article" date="2016" name="G3 (Bethesda)">
        <title>First Draft Assembly and Annotation of the Genome of a California Endemic Oak Quercus lobata Nee (Fagaceae).</title>
        <authorList>
            <person name="Sork V.L."/>
            <person name="Fitz-Gibbon S.T."/>
            <person name="Puiu D."/>
            <person name="Crepeau M."/>
            <person name="Gugger P.F."/>
            <person name="Sherman R."/>
            <person name="Stevens K."/>
            <person name="Langley C.H."/>
            <person name="Pellegrini M."/>
            <person name="Salzberg S.L."/>
        </authorList>
    </citation>
    <scope>NUCLEOTIDE SEQUENCE [LARGE SCALE GENOMIC DNA]</scope>
    <source>
        <strain evidence="3">cv. SW786</strain>
    </source>
</reference>
<proteinExistence type="predicted"/>
<dbReference type="PANTHER" id="PTHR31672">
    <property type="entry name" value="BNACNNG10540D PROTEIN"/>
    <property type="match status" value="1"/>
</dbReference>
<protein>
    <recommendedName>
        <fullName evidence="1">F-box domain-containing protein</fullName>
    </recommendedName>
</protein>
<keyword evidence="3" id="KW-1185">Reference proteome</keyword>